<keyword evidence="4" id="KW-0430">Lectin</keyword>
<dbReference type="PANTHER" id="PTHR11073">
    <property type="entry name" value="CALRETICULIN AND CALNEXIN"/>
    <property type="match status" value="1"/>
</dbReference>
<feature type="compositionally biased region" description="Basic and acidic residues" evidence="10">
    <location>
        <begin position="359"/>
        <end position="379"/>
    </location>
</feature>
<feature type="chain" id="PRO_5044999552" description="Calreticulin" evidence="9">
    <location>
        <begin position="18"/>
        <end position="416"/>
    </location>
</feature>
<reference evidence="11 12" key="1">
    <citation type="submission" date="2024-04" db="EMBL/GenBank/DDBJ databases">
        <title>Tritrichomonas musculus Genome.</title>
        <authorList>
            <person name="Alves-Ferreira E."/>
            <person name="Grigg M."/>
            <person name="Lorenzi H."/>
            <person name="Galac M."/>
        </authorList>
    </citation>
    <scope>NUCLEOTIDE SEQUENCE [LARGE SCALE GENOMIC DNA]</scope>
    <source>
        <strain evidence="11 12">EAF2021</strain>
    </source>
</reference>
<dbReference type="InterPro" id="IPR018124">
    <property type="entry name" value="Calret/calnex_CS"/>
</dbReference>
<dbReference type="Gene3D" id="2.60.120.200">
    <property type="match status" value="1"/>
</dbReference>
<dbReference type="EMBL" id="JAPFFF010000014">
    <property type="protein sequence ID" value="KAK8870154.1"/>
    <property type="molecule type" value="Genomic_DNA"/>
</dbReference>
<feature type="compositionally biased region" description="Acidic residues" evidence="10">
    <location>
        <begin position="380"/>
        <end position="392"/>
    </location>
</feature>
<evidence type="ECO:0008006" key="13">
    <source>
        <dbReference type="Google" id="ProtNLM"/>
    </source>
</evidence>
<evidence type="ECO:0000256" key="2">
    <source>
        <dbReference type="ARBA" id="ARBA00010983"/>
    </source>
</evidence>
<keyword evidence="12" id="KW-1185">Reference proteome</keyword>
<dbReference type="Proteomes" id="UP001470230">
    <property type="component" value="Unassembled WGS sequence"/>
</dbReference>
<evidence type="ECO:0000256" key="8">
    <source>
        <dbReference type="ARBA" id="ARBA00023186"/>
    </source>
</evidence>
<sequence>MITFIYFLYFCSSTVYLEERFAPGWENRWHKPKHVRKGVQLGRVRLSAGDFYGDERKQRGMQTMDAQRNYLLYSNLTHRMDTRDRDLIIQYTVRLHYYLDCGGQYIKLLGGDADVGRFSNETDYLLMFGPDICGATFRRTHFIISYKGEHYQTLHPLNCFKDHLTHSYTLIIRKNNTIEVQIDGEVVDEGALDSHFPIPPVDQIPDPDDKKPEDWDDDEWIVDPKDKKPKNWVDEEFIPDPDAFKPPSWDDSIVWAPQMIRNPDYIGEWTPRIIKNPNYKGPWKPKMIDQKAEVDPTFGHFSDIAYLGLEFFQNVPDSIFNNFLITDDEEYARKMLEDVYLSIREEEVRNFDEQSARLKKQKDIESLRRDKDDHHRNNDMDDFTDSSDDDNNYFDIKRKQAKKKKKPANIDQFDSL</sequence>
<comment type="similarity">
    <text evidence="2 9">Belongs to the calreticulin family.</text>
</comment>
<keyword evidence="7" id="KW-0106">Calcium</keyword>
<evidence type="ECO:0000313" key="12">
    <source>
        <dbReference type="Proteomes" id="UP001470230"/>
    </source>
</evidence>
<dbReference type="PANTHER" id="PTHR11073:SF2">
    <property type="entry name" value="CALRETICULIN"/>
    <property type="match status" value="1"/>
</dbReference>
<dbReference type="SUPFAM" id="SSF49899">
    <property type="entry name" value="Concanavalin A-like lectins/glucanases"/>
    <property type="match status" value="1"/>
</dbReference>
<comment type="caution">
    <text evidence="11">The sequence shown here is derived from an EMBL/GenBank/DDBJ whole genome shotgun (WGS) entry which is preliminary data.</text>
</comment>
<evidence type="ECO:0000313" key="11">
    <source>
        <dbReference type="EMBL" id="KAK8870154.1"/>
    </source>
</evidence>
<accession>A0ABR2IX59</accession>
<feature type="region of interest" description="Disordered" evidence="10">
    <location>
        <begin position="196"/>
        <end position="221"/>
    </location>
</feature>
<evidence type="ECO:0000256" key="1">
    <source>
        <dbReference type="ARBA" id="ARBA00004240"/>
    </source>
</evidence>
<keyword evidence="5 9" id="KW-0256">Endoplasmic reticulum</keyword>
<dbReference type="PRINTS" id="PR00626">
    <property type="entry name" value="CALRETICULIN"/>
</dbReference>
<proteinExistence type="inferred from homology"/>
<evidence type="ECO:0000256" key="10">
    <source>
        <dbReference type="SAM" id="MobiDB-lite"/>
    </source>
</evidence>
<protein>
    <recommendedName>
        <fullName evidence="13">Calreticulin</fullName>
    </recommendedName>
</protein>
<keyword evidence="6" id="KW-0862">Zinc</keyword>
<feature type="signal peptide" evidence="9">
    <location>
        <begin position="1"/>
        <end position="17"/>
    </location>
</feature>
<keyword evidence="8 9" id="KW-0143">Chaperone</keyword>
<evidence type="ECO:0000256" key="4">
    <source>
        <dbReference type="ARBA" id="ARBA00022734"/>
    </source>
</evidence>
<keyword evidence="9" id="KW-0732">Signal</keyword>
<name>A0ABR2IX59_9EUKA</name>
<evidence type="ECO:0000256" key="7">
    <source>
        <dbReference type="ARBA" id="ARBA00022837"/>
    </source>
</evidence>
<dbReference type="InterPro" id="IPR001580">
    <property type="entry name" value="Calret/calnex"/>
</dbReference>
<gene>
    <name evidence="11" type="ORF">M9Y10_008031</name>
</gene>
<comment type="subcellular location">
    <subcellularLocation>
        <location evidence="1">Endoplasmic reticulum</location>
    </subcellularLocation>
</comment>
<dbReference type="Gene3D" id="2.10.250.10">
    <property type="entry name" value="Calreticulin/calnexin, P domain"/>
    <property type="match status" value="1"/>
</dbReference>
<feature type="region of interest" description="Disordered" evidence="10">
    <location>
        <begin position="359"/>
        <end position="416"/>
    </location>
</feature>
<evidence type="ECO:0000256" key="6">
    <source>
        <dbReference type="ARBA" id="ARBA00022833"/>
    </source>
</evidence>
<dbReference type="InterPro" id="IPR009033">
    <property type="entry name" value="Calreticulin/calnexin_P_dom_sf"/>
</dbReference>
<keyword evidence="3" id="KW-0479">Metal-binding</keyword>
<organism evidence="11 12">
    <name type="scientific">Tritrichomonas musculus</name>
    <dbReference type="NCBI Taxonomy" id="1915356"/>
    <lineage>
        <taxon>Eukaryota</taxon>
        <taxon>Metamonada</taxon>
        <taxon>Parabasalia</taxon>
        <taxon>Tritrichomonadida</taxon>
        <taxon>Tritrichomonadidae</taxon>
        <taxon>Tritrichomonas</taxon>
    </lineage>
</organism>
<dbReference type="InterPro" id="IPR013320">
    <property type="entry name" value="ConA-like_dom_sf"/>
</dbReference>
<dbReference type="PROSITE" id="PS00804">
    <property type="entry name" value="CALRETICULIN_2"/>
    <property type="match status" value="1"/>
</dbReference>
<evidence type="ECO:0000256" key="3">
    <source>
        <dbReference type="ARBA" id="ARBA00022723"/>
    </source>
</evidence>
<evidence type="ECO:0000256" key="5">
    <source>
        <dbReference type="ARBA" id="ARBA00022824"/>
    </source>
</evidence>
<evidence type="ECO:0000256" key="9">
    <source>
        <dbReference type="RuleBase" id="RU362126"/>
    </source>
</evidence>
<dbReference type="Pfam" id="PF00262">
    <property type="entry name" value="Calreticulin"/>
    <property type="match status" value="2"/>
</dbReference>